<feature type="transmembrane region" description="Helical" evidence="1">
    <location>
        <begin position="50"/>
        <end position="68"/>
    </location>
</feature>
<feature type="transmembrane region" description="Helical" evidence="1">
    <location>
        <begin position="148"/>
        <end position="170"/>
    </location>
</feature>
<protein>
    <recommendedName>
        <fullName evidence="4">DUF4129 domain-containing protein</fullName>
    </recommendedName>
</protein>
<gene>
    <name evidence="2" type="ORF">LKD31_09970</name>
</gene>
<name>A0AAE3AIT3_9FIRM</name>
<reference evidence="2" key="1">
    <citation type="submission" date="2021-10" db="EMBL/GenBank/DDBJ databases">
        <title>Anaerobic single-cell dispensing facilitates the cultivation of human gut bacteria.</title>
        <authorList>
            <person name="Afrizal A."/>
        </authorList>
    </citation>
    <scope>NUCLEOTIDE SEQUENCE</scope>
    <source>
        <strain evidence="2">CLA-AA-H250</strain>
    </source>
</reference>
<comment type="caution">
    <text evidence="2">The sequence shown here is derived from an EMBL/GenBank/DDBJ whole genome shotgun (WGS) entry which is preliminary data.</text>
</comment>
<dbReference type="Proteomes" id="UP001199424">
    <property type="component" value="Unassembled WGS sequence"/>
</dbReference>
<organism evidence="2 3">
    <name type="scientific">Hominenteromicrobium mulieris</name>
    <dbReference type="NCBI Taxonomy" id="2885357"/>
    <lineage>
        <taxon>Bacteria</taxon>
        <taxon>Bacillati</taxon>
        <taxon>Bacillota</taxon>
        <taxon>Clostridia</taxon>
        <taxon>Eubacteriales</taxon>
        <taxon>Oscillospiraceae</taxon>
        <taxon>Hominenteromicrobium</taxon>
    </lineage>
</organism>
<dbReference type="EMBL" id="JAJEQC010000009">
    <property type="protein sequence ID" value="MCC2137340.1"/>
    <property type="molecule type" value="Genomic_DNA"/>
</dbReference>
<dbReference type="AlphaFoldDB" id="A0AAE3AIT3"/>
<feature type="transmembrane region" description="Helical" evidence="1">
    <location>
        <begin position="191"/>
        <end position="215"/>
    </location>
</feature>
<evidence type="ECO:0000313" key="2">
    <source>
        <dbReference type="EMBL" id="MCC2137340.1"/>
    </source>
</evidence>
<evidence type="ECO:0000313" key="3">
    <source>
        <dbReference type="Proteomes" id="UP001199424"/>
    </source>
</evidence>
<feature type="transmembrane region" description="Helical" evidence="1">
    <location>
        <begin position="74"/>
        <end position="104"/>
    </location>
</feature>
<keyword evidence="1" id="KW-0472">Membrane</keyword>
<evidence type="ECO:0008006" key="4">
    <source>
        <dbReference type="Google" id="ProtNLM"/>
    </source>
</evidence>
<proteinExistence type="predicted"/>
<feature type="transmembrane region" description="Helical" evidence="1">
    <location>
        <begin position="12"/>
        <end position="38"/>
    </location>
</feature>
<feature type="transmembrane region" description="Helical" evidence="1">
    <location>
        <begin position="124"/>
        <end position="142"/>
    </location>
</feature>
<sequence length="397" mass="44602">MKIFKKQIPVRHILYVVLGWLHATMLCVPLYALVLNFVSEGMTKDVILQNILRGFLILAPIALSWFAIKCLRRIFFYILASIGITVLTGFLFDSVLMAVVALFICFMRLYGRLHGESYSLFDHAGYAGLAVFAVPFLCSVFTDRADLIFQPVSLVFAAVYFVLCLTQRGIRRIDDYIDVNAAMQNMPARRIVRITCALLAAAAVFCTAVLLPPLLTNDIGYRYTPREATHAEYTPPEQTETSSGGNMPLDEMIPAAEPSPVLVLIMKILEYIVLIALAGGLIFGVIYGCIRISRGFKTSFVDRRDLVENLPEDERTTVRERAQKRDRPGFLDRSPTAAVRRKYRKTLLHAAKEPPARWMSPAEAEAHAKLQNDALHIVYEKARYSEKGCTKDDLTAI</sequence>
<evidence type="ECO:0000256" key="1">
    <source>
        <dbReference type="SAM" id="Phobius"/>
    </source>
</evidence>
<keyword evidence="1" id="KW-0812">Transmembrane</keyword>
<accession>A0AAE3AIT3</accession>
<keyword evidence="3" id="KW-1185">Reference proteome</keyword>
<keyword evidence="1" id="KW-1133">Transmembrane helix</keyword>
<feature type="transmembrane region" description="Helical" evidence="1">
    <location>
        <begin position="268"/>
        <end position="290"/>
    </location>
</feature>
<dbReference type="RefSeq" id="WP_308449580.1">
    <property type="nucleotide sequence ID" value="NZ_JAJEQC010000009.1"/>
</dbReference>